<evidence type="ECO:0000313" key="7">
    <source>
        <dbReference type="Proteomes" id="UP000003947"/>
    </source>
</evidence>
<dbReference type="GO" id="GO:0000160">
    <property type="term" value="P:phosphorelay signal transduction system"/>
    <property type="evidence" value="ECO:0007669"/>
    <property type="project" value="InterPro"/>
</dbReference>
<dbReference type="Pfam" id="PF00072">
    <property type="entry name" value="Response_reg"/>
    <property type="match status" value="1"/>
</dbReference>
<evidence type="ECO:0000256" key="4">
    <source>
        <dbReference type="PROSITE-ProRule" id="PRU00169"/>
    </source>
</evidence>
<dbReference type="OrthoDB" id="9814495at2"/>
<dbReference type="AlphaFoldDB" id="I4Z205"/>
<feature type="domain" description="Response regulatory" evidence="5">
    <location>
        <begin position="8"/>
        <end position="124"/>
    </location>
</feature>
<evidence type="ECO:0000256" key="3">
    <source>
        <dbReference type="ARBA" id="ARBA00023163"/>
    </source>
</evidence>
<evidence type="ECO:0000256" key="1">
    <source>
        <dbReference type="ARBA" id="ARBA00023015"/>
    </source>
</evidence>
<name>I4Z205_9HYPH</name>
<feature type="modified residue" description="4-aspartylphosphate" evidence="4">
    <location>
        <position position="59"/>
    </location>
</feature>
<keyword evidence="1" id="KW-0805">Transcription regulation</keyword>
<dbReference type="Proteomes" id="UP000003947">
    <property type="component" value="Unassembled WGS sequence"/>
</dbReference>
<dbReference type="RefSeq" id="WP_009489704.1">
    <property type="nucleotide sequence ID" value="NZ_CP141050.1"/>
</dbReference>
<dbReference type="PANTHER" id="PTHR43214:SF41">
    <property type="entry name" value="NITRATE_NITRITE RESPONSE REGULATOR PROTEIN NARP"/>
    <property type="match status" value="1"/>
</dbReference>
<dbReference type="PATRIC" id="fig|864069.3.peg.1166"/>
<keyword evidence="4" id="KW-0597">Phosphoprotein</keyword>
<dbReference type="HOGENOM" id="CLU_000445_69_15_5"/>
<accession>I4Z205</accession>
<dbReference type="eggNOG" id="COG2197">
    <property type="taxonomic scope" value="Bacteria"/>
</dbReference>
<reference evidence="6 7" key="1">
    <citation type="submission" date="2012-02" db="EMBL/GenBank/DDBJ databases">
        <title>Improved High-Quality Draft sequence of Microvirga sp. WSM3557.</title>
        <authorList>
            <consortium name="US DOE Joint Genome Institute"/>
            <person name="Lucas S."/>
            <person name="Han J."/>
            <person name="Lapidus A."/>
            <person name="Cheng J.-F."/>
            <person name="Goodwin L."/>
            <person name="Pitluck S."/>
            <person name="Peters L."/>
            <person name="Zhang X."/>
            <person name="Detter J.C."/>
            <person name="Han C."/>
            <person name="Tapia R."/>
            <person name="Land M."/>
            <person name="Hauser L."/>
            <person name="Kyrpides N."/>
            <person name="Ivanova N."/>
            <person name="Pagani I."/>
            <person name="Brau L."/>
            <person name="Yates R."/>
            <person name="O'Hara G."/>
            <person name="Rui T."/>
            <person name="Howieson J."/>
            <person name="Reeve W."/>
            <person name="Woyke T."/>
        </authorList>
    </citation>
    <scope>NUCLEOTIDE SEQUENCE [LARGE SCALE GENOMIC DNA]</scope>
    <source>
        <strain evidence="6 7">WSM3557</strain>
    </source>
</reference>
<dbReference type="SMART" id="SM00448">
    <property type="entry name" value="REC"/>
    <property type="match status" value="1"/>
</dbReference>
<dbReference type="PANTHER" id="PTHR43214">
    <property type="entry name" value="TWO-COMPONENT RESPONSE REGULATOR"/>
    <property type="match status" value="1"/>
</dbReference>
<dbReference type="GO" id="GO:0003677">
    <property type="term" value="F:DNA binding"/>
    <property type="evidence" value="ECO:0007669"/>
    <property type="project" value="UniProtKB-KW"/>
</dbReference>
<keyword evidence="7" id="KW-1185">Reference proteome</keyword>
<proteinExistence type="predicted"/>
<protein>
    <submittedName>
        <fullName evidence="6">Response regulator containing a CheY-like receiver domain and an HTH DNA-binding domain</fullName>
    </submittedName>
</protein>
<dbReference type="InterPro" id="IPR011006">
    <property type="entry name" value="CheY-like_superfamily"/>
</dbReference>
<evidence type="ECO:0000259" key="5">
    <source>
        <dbReference type="PROSITE" id="PS50110"/>
    </source>
</evidence>
<keyword evidence="3" id="KW-0804">Transcription</keyword>
<dbReference type="STRING" id="864069.MicloDRAFT_00010520"/>
<sequence>MTRSATIRILIADDHAEVRSSLRAILSGQPGWEIVAEAANGLQAVELAAETRPDVAILDYRLPLQNGIEAARAIRASCPATEVLLFTIHGGRQLIRKLLEAGARGYLSKSEARRYLIAAVEALSRHEPFFPDSVPRDLLDACLGKRAAEPD</sequence>
<dbReference type="InterPro" id="IPR001789">
    <property type="entry name" value="Sig_transdc_resp-reg_receiver"/>
</dbReference>
<evidence type="ECO:0000313" key="6">
    <source>
        <dbReference type="EMBL" id="EIM30247.1"/>
    </source>
</evidence>
<keyword evidence="2 6" id="KW-0238">DNA-binding</keyword>
<evidence type="ECO:0000256" key="2">
    <source>
        <dbReference type="ARBA" id="ARBA00023125"/>
    </source>
</evidence>
<dbReference type="EMBL" id="JH660639">
    <property type="protein sequence ID" value="EIM30247.1"/>
    <property type="molecule type" value="Genomic_DNA"/>
</dbReference>
<organism evidence="6 7">
    <name type="scientific">Microvirga lotononidis</name>
    <dbReference type="NCBI Taxonomy" id="864069"/>
    <lineage>
        <taxon>Bacteria</taxon>
        <taxon>Pseudomonadati</taxon>
        <taxon>Pseudomonadota</taxon>
        <taxon>Alphaproteobacteria</taxon>
        <taxon>Hyphomicrobiales</taxon>
        <taxon>Methylobacteriaceae</taxon>
        <taxon>Microvirga</taxon>
    </lineage>
</organism>
<dbReference type="Gene3D" id="3.40.50.2300">
    <property type="match status" value="1"/>
</dbReference>
<gene>
    <name evidence="6" type="ORF">MicloDRAFT_00010520</name>
</gene>
<dbReference type="SUPFAM" id="SSF52172">
    <property type="entry name" value="CheY-like"/>
    <property type="match status" value="1"/>
</dbReference>
<dbReference type="InterPro" id="IPR058245">
    <property type="entry name" value="NreC/VraR/RcsB-like_REC"/>
</dbReference>
<dbReference type="CDD" id="cd17535">
    <property type="entry name" value="REC_NarL-like"/>
    <property type="match status" value="1"/>
</dbReference>
<dbReference type="PROSITE" id="PS50110">
    <property type="entry name" value="RESPONSE_REGULATORY"/>
    <property type="match status" value="1"/>
</dbReference>
<dbReference type="InterPro" id="IPR039420">
    <property type="entry name" value="WalR-like"/>
</dbReference>